<organism evidence="1 2">
    <name type="scientific">Nepenthes gracilis</name>
    <name type="common">Slender pitcher plant</name>
    <dbReference type="NCBI Taxonomy" id="150966"/>
    <lineage>
        <taxon>Eukaryota</taxon>
        <taxon>Viridiplantae</taxon>
        <taxon>Streptophyta</taxon>
        <taxon>Embryophyta</taxon>
        <taxon>Tracheophyta</taxon>
        <taxon>Spermatophyta</taxon>
        <taxon>Magnoliopsida</taxon>
        <taxon>eudicotyledons</taxon>
        <taxon>Gunneridae</taxon>
        <taxon>Pentapetalae</taxon>
        <taxon>Caryophyllales</taxon>
        <taxon>Nepenthaceae</taxon>
        <taxon>Nepenthes</taxon>
    </lineage>
</organism>
<evidence type="ECO:0000313" key="2">
    <source>
        <dbReference type="Proteomes" id="UP001279734"/>
    </source>
</evidence>
<protein>
    <submittedName>
        <fullName evidence="1">Uncharacterized protein</fullName>
    </submittedName>
</protein>
<sequence length="227" mass="25949">MISGIPVGLKPSSTPAGIDDIWLSSRIEALQIFLSCMKHSRFQHNAFYLSENYQSQLFGNFHSHQPDQLFLGNFHSQLSEIFHSCPDARSQFHTRVFSYSKSSPVPVPTQPFCPNWQFLSQPTSTQLQSEDHVSPDFLPLSRSPAFALTGLQNFPRKASRIYLSQLPPKLSRDLSDFQRSLRCLARPTLDILFTLESLFILETMSLRRRPCLFGHFVRSGDRITLKT</sequence>
<evidence type="ECO:0000313" key="1">
    <source>
        <dbReference type="EMBL" id="GMH16302.1"/>
    </source>
</evidence>
<dbReference type="EMBL" id="BSYO01000016">
    <property type="protein sequence ID" value="GMH16302.1"/>
    <property type="molecule type" value="Genomic_DNA"/>
</dbReference>
<gene>
    <name evidence="1" type="ORF">Nepgr_018143</name>
</gene>
<comment type="caution">
    <text evidence="1">The sequence shown here is derived from an EMBL/GenBank/DDBJ whole genome shotgun (WGS) entry which is preliminary data.</text>
</comment>
<accession>A0AAD3XST8</accession>
<dbReference type="Proteomes" id="UP001279734">
    <property type="component" value="Unassembled WGS sequence"/>
</dbReference>
<keyword evidence="2" id="KW-1185">Reference proteome</keyword>
<dbReference type="AlphaFoldDB" id="A0AAD3XST8"/>
<proteinExistence type="predicted"/>
<name>A0AAD3XST8_NEPGR</name>
<reference evidence="1" key="1">
    <citation type="submission" date="2023-05" db="EMBL/GenBank/DDBJ databases">
        <title>Nepenthes gracilis genome sequencing.</title>
        <authorList>
            <person name="Fukushima K."/>
        </authorList>
    </citation>
    <scope>NUCLEOTIDE SEQUENCE</scope>
    <source>
        <strain evidence="1">SING2019-196</strain>
    </source>
</reference>